<dbReference type="EMBL" id="CAJJDN010000077">
    <property type="protein sequence ID" value="CAD8102038.1"/>
    <property type="molecule type" value="Genomic_DNA"/>
</dbReference>
<dbReference type="InterPro" id="IPR000719">
    <property type="entry name" value="Prot_kinase_dom"/>
</dbReference>
<feature type="domain" description="Protein kinase" evidence="5">
    <location>
        <begin position="15"/>
        <end position="259"/>
    </location>
</feature>
<keyword evidence="1" id="KW-0808">Transferase</keyword>
<dbReference type="Proteomes" id="UP000692954">
    <property type="component" value="Unassembled WGS sequence"/>
</dbReference>
<dbReference type="AlphaFoldDB" id="A0A8S1PI57"/>
<dbReference type="OrthoDB" id="20524at2759"/>
<dbReference type="GO" id="GO:0005524">
    <property type="term" value="F:ATP binding"/>
    <property type="evidence" value="ECO:0007669"/>
    <property type="project" value="UniProtKB-KW"/>
</dbReference>
<dbReference type="InterPro" id="IPR045269">
    <property type="entry name" value="Atg1-like"/>
</dbReference>
<dbReference type="GO" id="GO:0004674">
    <property type="term" value="F:protein serine/threonine kinase activity"/>
    <property type="evidence" value="ECO:0007669"/>
    <property type="project" value="InterPro"/>
</dbReference>
<protein>
    <recommendedName>
        <fullName evidence="5">Protein kinase domain-containing protein</fullName>
    </recommendedName>
</protein>
<name>A0A8S1PI57_9CILI</name>
<dbReference type="GO" id="GO:0016020">
    <property type="term" value="C:membrane"/>
    <property type="evidence" value="ECO:0007669"/>
    <property type="project" value="TreeGrafter"/>
</dbReference>
<dbReference type="CDD" id="cd00180">
    <property type="entry name" value="PKc"/>
    <property type="match status" value="1"/>
</dbReference>
<dbReference type="GO" id="GO:0005776">
    <property type="term" value="C:autophagosome"/>
    <property type="evidence" value="ECO:0007669"/>
    <property type="project" value="TreeGrafter"/>
</dbReference>
<accession>A0A8S1PI57</accession>
<reference evidence="6" key="1">
    <citation type="submission" date="2021-01" db="EMBL/GenBank/DDBJ databases">
        <authorList>
            <consortium name="Genoscope - CEA"/>
            <person name="William W."/>
        </authorList>
    </citation>
    <scope>NUCLEOTIDE SEQUENCE</scope>
</reference>
<evidence type="ECO:0000313" key="6">
    <source>
        <dbReference type="EMBL" id="CAD8102038.1"/>
    </source>
</evidence>
<evidence type="ECO:0000259" key="5">
    <source>
        <dbReference type="PROSITE" id="PS50011"/>
    </source>
</evidence>
<dbReference type="PROSITE" id="PS50011">
    <property type="entry name" value="PROTEIN_KINASE_DOM"/>
    <property type="match status" value="1"/>
</dbReference>
<comment type="caution">
    <text evidence="6">The sequence shown here is derived from an EMBL/GenBank/DDBJ whole genome shotgun (WGS) entry which is preliminary data.</text>
</comment>
<dbReference type="PANTHER" id="PTHR24348">
    <property type="entry name" value="SERINE/THREONINE-PROTEIN KINASE UNC-51-RELATED"/>
    <property type="match status" value="1"/>
</dbReference>
<organism evidence="6 7">
    <name type="scientific">Paramecium sonneborni</name>
    <dbReference type="NCBI Taxonomy" id="65129"/>
    <lineage>
        <taxon>Eukaryota</taxon>
        <taxon>Sar</taxon>
        <taxon>Alveolata</taxon>
        <taxon>Ciliophora</taxon>
        <taxon>Intramacronucleata</taxon>
        <taxon>Oligohymenophorea</taxon>
        <taxon>Peniculida</taxon>
        <taxon>Parameciidae</taxon>
        <taxon>Paramecium</taxon>
    </lineage>
</organism>
<dbReference type="GO" id="GO:0010506">
    <property type="term" value="P:regulation of autophagy"/>
    <property type="evidence" value="ECO:0007669"/>
    <property type="project" value="InterPro"/>
</dbReference>
<dbReference type="GO" id="GO:0000407">
    <property type="term" value="C:phagophore assembly site"/>
    <property type="evidence" value="ECO:0007669"/>
    <property type="project" value="TreeGrafter"/>
</dbReference>
<dbReference type="GO" id="GO:0005829">
    <property type="term" value="C:cytosol"/>
    <property type="evidence" value="ECO:0007669"/>
    <property type="project" value="TreeGrafter"/>
</dbReference>
<keyword evidence="2" id="KW-0547">Nucleotide-binding</keyword>
<sequence length="260" mass="30955">MIKDKSPIQKGNYIIQKDKLIGKGRHSLIYDCVYELNKSIPVCAKILNNTTLPRSLKIEKLKNINNINLLKYYDFFEHDKDVIIIMEKCDFSLKTQVEKKPLSEQDTYQFLSQFLEGYQTLIDADLDLRELKPANILVKNNIYKLTNFGISQLYKQLDRENRAFSAPEIFYEKEQSRTKDIFSLGLVLHFSFFNQLPYIYRTALDQIQFFRQIKETEFEMKREAPERVQQLLQSMIIYDASKRIKFEEIKMKLINENYVI</sequence>
<keyword evidence="7" id="KW-1185">Reference proteome</keyword>
<dbReference type="GO" id="GO:0000045">
    <property type="term" value="P:autophagosome assembly"/>
    <property type="evidence" value="ECO:0007669"/>
    <property type="project" value="TreeGrafter"/>
</dbReference>
<proteinExistence type="predicted"/>
<keyword evidence="3" id="KW-0418">Kinase</keyword>
<evidence type="ECO:0000256" key="1">
    <source>
        <dbReference type="ARBA" id="ARBA00022679"/>
    </source>
</evidence>
<evidence type="ECO:0000256" key="4">
    <source>
        <dbReference type="ARBA" id="ARBA00022840"/>
    </source>
</evidence>
<dbReference type="Pfam" id="PF00069">
    <property type="entry name" value="Pkinase"/>
    <property type="match status" value="1"/>
</dbReference>
<evidence type="ECO:0000256" key="3">
    <source>
        <dbReference type="ARBA" id="ARBA00022777"/>
    </source>
</evidence>
<evidence type="ECO:0000313" key="7">
    <source>
        <dbReference type="Proteomes" id="UP000692954"/>
    </source>
</evidence>
<evidence type="ECO:0000256" key="2">
    <source>
        <dbReference type="ARBA" id="ARBA00022741"/>
    </source>
</evidence>
<keyword evidence="4" id="KW-0067">ATP-binding</keyword>
<gene>
    <name evidence="6" type="ORF">PSON_ATCC_30995.1.T0770053</name>
</gene>
<dbReference type="PANTHER" id="PTHR24348:SF22">
    <property type="entry name" value="NON-SPECIFIC SERINE_THREONINE PROTEIN KINASE"/>
    <property type="match status" value="1"/>
</dbReference>